<dbReference type="PIRSF" id="PIRSF004848">
    <property type="entry name" value="YBL036c_PLPDEIII"/>
    <property type="match status" value="1"/>
</dbReference>
<dbReference type="RefSeq" id="WP_054466254.1">
    <property type="nucleotide sequence ID" value="NZ_CP159837.1"/>
</dbReference>
<dbReference type="SUPFAM" id="SSF51419">
    <property type="entry name" value="PLP-binding barrel"/>
    <property type="match status" value="1"/>
</dbReference>
<dbReference type="NCBIfam" id="TIGR00044">
    <property type="entry name" value="YggS family pyridoxal phosphate-dependent enzyme"/>
    <property type="match status" value="1"/>
</dbReference>
<organism evidence="6">
    <name type="scientific">Planktothricoides raciborskii GIHE-MW2</name>
    <dbReference type="NCBI Taxonomy" id="2792601"/>
    <lineage>
        <taxon>Bacteria</taxon>
        <taxon>Bacillati</taxon>
        <taxon>Cyanobacteriota</taxon>
        <taxon>Cyanophyceae</taxon>
        <taxon>Oscillatoriophycideae</taxon>
        <taxon>Oscillatoriales</taxon>
        <taxon>Oscillatoriaceae</taxon>
        <taxon>Planktothricoides</taxon>
    </lineage>
</organism>
<dbReference type="InterPro" id="IPR001608">
    <property type="entry name" value="Ala_racemase_N"/>
</dbReference>
<comment type="cofactor">
    <cofactor evidence="3">
        <name>pyridoxal 5'-phosphate</name>
        <dbReference type="ChEBI" id="CHEBI:597326"/>
    </cofactor>
</comment>
<feature type="domain" description="Alanine racemase N-terminal" evidence="5">
    <location>
        <begin position="3"/>
        <end position="218"/>
    </location>
</feature>
<dbReference type="PANTHER" id="PTHR10146:SF14">
    <property type="entry name" value="PYRIDOXAL PHOSPHATE HOMEOSTASIS PROTEIN"/>
    <property type="match status" value="1"/>
</dbReference>
<dbReference type="InterPro" id="IPR011078">
    <property type="entry name" value="PyrdxlP_homeostasis"/>
</dbReference>
<dbReference type="Pfam" id="PF01168">
    <property type="entry name" value="Ala_racemase_N"/>
    <property type="match status" value="1"/>
</dbReference>
<dbReference type="GO" id="GO:0030170">
    <property type="term" value="F:pyridoxal phosphate binding"/>
    <property type="evidence" value="ECO:0007669"/>
    <property type="project" value="UniProtKB-UniRule"/>
</dbReference>
<evidence type="ECO:0000256" key="2">
    <source>
        <dbReference type="HAMAP-Rule" id="MF_02087"/>
    </source>
</evidence>
<gene>
    <name evidence="6" type="ORF">ABWT76_002061</name>
</gene>
<dbReference type="AlphaFoldDB" id="A0AAU8JPW1"/>
<dbReference type="PANTHER" id="PTHR10146">
    <property type="entry name" value="PROLINE SYNTHETASE CO-TRANSCRIBED BACTERIAL HOMOLOG PROTEIN"/>
    <property type="match status" value="1"/>
</dbReference>
<proteinExistence type="inferred from homology"/>
<evidence type="ECO:0000313" key="6">
    <source>
        <dbReference type="EMBL" id="XCM40120.1"/>
    </source>
</evidence>
<evidence type="ECO:0000256" key="1">
    <source>
        <dbReference type="ARBA" id="ARBA00022898"/>
    </source>
</evidence>
<keyword evidence="1 2" id="KW-0663">Pyridoxal phosphate</keyword>
<evidence type="ECO:0000259" key="5">
    <source>
        <dbReference type="Pfam" id="PF01168"/>
    </source>
</evidence>
<dbReference type="FunFam" id="3.20.20.10:FF:000018">
    <property type="entry name" value="Pyridoxal phosphate homeostasis protein"/>
    <property type="match status" value="1"/>
</dbReference>
<evidence type="ECO:0000256" key="4">
    <source>
        <dbReference type="RuleBase" id="RU004514"/>
    </source>
</evidence>
<sequence>MNQAIREKITNIRQNLPANVRLVAVSKYVSVEEIRAAYAAGIRDFGENKIQDMEEKKAQLPDLSDITWHLIGHLQTNKAKKALELFDWIHSVDSLALAQKLNRLAGELSRQPQILLQVKILPDPNKFGWEIEQLMQELPALNDCTNLKIRGLMVIAPLGLNEIENLDFFHQARQLSEAIAQQNWSHISMEDLSMGMSGDYPLAVQAGATIVRLGQILFR</sequence>
<dbReference type="Gene3D" id="3.20.20.10">
    <property type="entry name" value="Alanine racemase"/>
    <property type="match status" value="1"/>
</dbReference>
<evidence type="ECO:0000256" key="3">
    <source>
        <dbReference type="PIRSR" id="PIRSR004848-1"/>
    </source>
</evidence>
<feature type="modified residue" description="N6-(pyridoxal phosphate)lysine" evidence="2 3">
    <location>
        <position position="27"/>
    </location>
</feature>
<comment type="similarity">
    <text evidence="2 4">Belongs to the pyridoxal phosphate-binding protein YggS/PROSC family.</text>
</comment>
<name>A0AAU8JPW1_9CYAN</name>
<reference evidence="6" key="1">
    <citation type="submission" date="2024-07" db="EMBL/GenBank/DDBJ databases">
        <authorList>
            <person name="Kim Y.J."/>
            <person name="Jeong J.Y."/>
        </authorList>
    </citation>
    <scope>NUCLEOTIDE SEQUENCE</scope>
    <source>
        <strain evidence="6">GIHE-MW2</strain>
    </source>
</reference>
<dbReference type="EMBL" id="CP159837">
    <property type="protein sequence ID" value="XCM40120.1"/>
    <property type="molecule type" value="Genomic_DNA"/>
</dbReference>
<protein>
    <recommendedName>
        <fullName evidence="2">Pyridoxal phosphate homeostasis protein</fullName>
        <shortName evidence="2">PLP homeostasis protein</shortName>
    </recommendedName>
</protein>
<comment type="function">
    <text evidence="2">Pyridoxal 5'-phosphate (PLP)-binding protein, which is involved in PLP homeostasis.</text>
</comment>
<dbReference type="InterPro" id="IPR029066">
    <property type="entry name" value="PLP-binding_barrel"/>
</dbReference>
<accession>A0AAU8JPW1</accession>
<dbReference type="HAMAP" id="MF_02087">
    <property type="entry name" value="PLP_homeostasis"/>
    <property type="match status" value="1"/>
</dbReference>
<dbReference type="CDD" id="cd00635">
    <property type="entry name" value="PLPDE_III_YBL036c_like"/>
    <property type="match status" value="1"/>
</dbReference>